<dbReference type="STRING" id="857342.A0A2T3B9B5"/>
<feature type="transmembrane region" description="Helical" evidence="1">
    <location>
        <begin position="369"/>
        <end position="392"/>
    </location>
</feature>
<protein>
    <recommendedName>
        <fullName evidence="2">Mmc1 C-terminal domain-containing protein</fullName>
    </recommendedName>
</protein>
<dbReference type="AlphaFoldDB" id="A0A2T3B9B5"/>
<evidence type="ECO:0000313" key="4">
    <source>
        <dbReference type="Proteomes" id="UP000241818"/>
    </source>
</evidence>
<keyword evidence="1" id="KW-1133">Transmembrane helix</keyword>
<keyword evidence="1" id="KW-0472">Membrane</keyword>
<keyword evidence="4" id="KW-1185">Reference proteome</keyword>
<sequence>LHVSSPTLNGHGLEILVLEMDPPSMDAAPGEEGLESAALVPTMEIPTSSTGRYTPVTTPVHKALVVADGIVGAASLISQPIDVERDIIGTAVDLRIESDDAGLPFHIVDIATGSKALELFRESVDNSLEYERNWYKSGLPAISEWLKTGTSRTEGTMKMPLKNLIESILRNATLAIEAEQSRQLNAVLVDKVSASKLDSLRVGLAQWAERSHTELRDQLDIAFGGQRWRKLGWWKLFWRVDDVSMIAYDILSQRFLIEAEKEIIFFAGRLEESGLFKENSVPAKINWAYKPISEEWVGSGPPPPKIQDLVGLPNDDVPVKSPPKPWPLHIPAARTFLSVESVPALQALAQKLVLQTLTTSTFTSALAGLMYISTLSTTVYEAGAIAALGIVWSLKRMQKKWETARKFWEGEVREEGRKAVREVESAVGNALTQTTDRPVDSNGGEEFKLANEALRKAEVALKSCK</sequence>
<dbReference type="Pfam" id="PF23868">
    <property type="entry name" value="Mmc1_C"/>
    <property type="match status" value="1"/>
</dbReference>
<dbReference type="GeneID" id="36578169"/>
<proteinExistence type="predicted"/>
<dbReference type="InParanoid" id="A0A2T3B9B5"/>
<feature type="domain" description="Mmc1 C-terminal" evidence="2">
    <location>
        <begin position="204"/>
        <end position="417"/>
    </location>
</feature>
<name>A0A2T3B9B5_AMORE</name>
<keyword evidence="1" id="KW-0812">Transmembrane</keyword>
<accession>A0A2T3B9B5</accession>
<evidence type="ECO:0000259" key="2">
    <source>
        <dbReference type="Pfam" id="PF23868"/>
    </source>
</evidence>
<dbReference type="Proteomes" id="UP000241818">
    <property type="component" value="Unassembled WGS sequence"/>
</dbReference>
<dbReference type="EMBL" id="KZ679008">
    <property type="protein sequence ID" value="PSS23465.1"/>
    <property type="molecule type" value="Genomic_DNA"/>
</dbReference>
<gene>
    <name evidence="3" type="ORF">M430DRAFT_98013</name>
</gene>
<dbReference type="PANTHER" id="PTHR38644">
    <property type="entry name" value="EXPRESSED PROTEIN"/>
    <property type="match status" value="1"/>
</dbReference>
<feature type="non-terminal residue" evidence="3">
    <location>
        <position position="1"/>
    </location>
</feature>
<evidence type="ECO:0000256" key="1">
    <source>
        <dbReference type="SAM" id="Phobius"/>
    </source>
</evidence>
<dbReference type="OrthoDB" id="5319015at2759"/>
<organism evidence="3 4">
    <name type="scientific">Amorphotheca resinae ATCC 22711</name>
    <dbReference type="NCBI Taxonomy" id="857342"/>
    <lineage>
        <taxon>Eukaryota</taxon>
        <taxon>Fungi</taxon>
        <taxon>Dikarya</taxon>
        <taxon>Ascomycota</taxon>
        <taxon>Pezizomycotina</taxon>
        <taxon>Leotiomycetes</taxon>
        <taxon>Helotiales</taxon>
        <taxon>Amorphothecaceae</taxon>
        <taxon>Amorphotheca</taxon>
    </lineage>
</organism>
<evidence type="ECO:0000313" key="3">
    <source>
        <dbReference type="EMBL" id="PSS23465.1"/>
    </source>
</evidence>
<dbReference type="RefSeq" id="XP_024723511.1">
    <property type="nucleotide sequence ID" value="XM_024870088.1"/>
</dbReference>
<reference evidence="3 4" key="1">
    <citation type="journal article" date="2018" name="New Phytol.">
        <title>Comparative genomics and transcriptomics depict ericoid mycorrhizal fungi as versatile saprotrophs and plant mutualists.</title>
        <authorList>
            <person name="Martino E."/>
            <person name="Morin E."/>
            <person name="Grelet G.A."/>
            <person name="Kuo A."/>
            <person name="Kohler A."/>
            <person name="Daghino S."/>
            <person name="Barry K.W."/>
            <person name="Cichocki N."/>
            <person name="Clum A."/>
            <person name="Dockter R.B."/>
            <person name="Hainaut M."/>
            <person name="Kuo R.C."/>
            <person name="LaButti K."/>
            <person name="Lindahl B.D."/>
            <person name="Lindquist E.A."/>
            <person name="Lipzen A."/>
            <person name="Khouja H.R."/>
            <person name="Magnuson J."/>
            <person name="Murat C."/>
            <person name="Ohm R.A."/>
            <person name="Singer S.W."/>
            <person name="Spatafora J.W."/>
            <person name="Wang M."/>
            <person name="Veneault-Fourrey C."/>
            <person name="Henrissat B."/>
            <person name="Grigoriev I.V."/>
            <person name="Martin F.M."/>
            <person name="Perotto S."/>
        </authorList>
    </citation>
    <scope>NUCLEOTIDE SEQUENCE [LARGE SCALE GENOMIC DNA]</scope>
    <source>
        <strain evidence="3 4">ATCC 22711</strain>
    </source>
</reference>
<dbReference type="PANTHER" id="PTHR38644:SF1">
    <property type="entry name" value="EXPRESSED PROTEIN"/>
    <property type="match status" value="1"/>
</dbReference>
<dbReference type="InterPro" id="IPR056196">
    <property type="entry name" value="Mmc1_C"/>
</dbReference>